<evidence type="ECO:0000313" key="1">
    <source>
        <dbReference type="EMBL" id="PTX42374.1"/>
    </source>
</evidence>
<dbReference type="RefSeq" id="WP_108172670.1">
    <property type="nucleotide sequence ID" value="NZ_QBKQ01000003.1"/>
</dbReference>
<protein>
    <recommendedName>
        <fullName evidence="3">Deoxyribose-phosphate aldolase</fullName>
    </recommendedName>
</protein>
<organism evidence="1 2">
    <name type="scientific">Christiangramia gaetbulicola</name>
    <dbReference type="NCBI Taxonomy" id="703340"/>
    <lineage>
        <taxon>Bacteria</taxon>
        <taxon>Pseudomonadati</taxon>
        <taxon>Bacteroidota</taxon>
        <taxon>Flavobacteriia</taxon>
        <taxon>Flavobacteriales</taxon>
        <taxon>Flavobacteriaceae</taxon>
        <taxon>Christiangramia</taxon>
    </lineage>
</organism>
<evidence type="ECO:0008006" key="3">
    <source>
        <dbReference type="Google" id="ProtNLM"/>
    </source>
</evidence>
<dbReference type="Proteomes" id="UP000244174">
    <property type="component" value="Unassembled WGS sequence"/>
</dbReference>
<reference evidence="1 2" key="1">
    <citation type="submission" date="2018-04" db="EMBL/GenBank/DDBJ databases">
        <title>Genomic Encyclopedia of Archaeal and Bacterial Type Strains, Phase II (KMG-II): from individual species to whole genera.</title>
        <authorList>
            <person name="Goeker M."/>
        </authorList>
    </citation>
    <scope>NUCLEOTIDE SEQUENCE [LARGE SCALE GENOMIC DNA]</scope>
    <source>
        <strain evidence="1 2">DSM 23082</strain>
    </source>
</reference>
<dbReference type="InterPro" id="IPR045444">
    <property type="entry name" value="DUF6503"/>
</dbReference>
<dbReference type="Pfam" id="PF20113">
    <property type="entry name" value="DUF6503"/>
    <property type="match status" value="1"/>
</dbReference>
<dbReference type="EMBL" id="QBKQ01000003">
    <property type="protein sequence ID" value="PTX42374.1"/>
    <property type="molecule type" value="Genomic_DNA"/>
</dbReference>
<name>A0A2T6AEX9_9FLAO</name>
<dbReference type="OrthoDB" id="982433at2"/>
<keyword evidence="2" id="KW-1185">Reference proteome</keyword>
<dbReference type="PROSITE" id="PS51257">
    <property type="entry name" value="PROKAR_LIPOPROTEIN"/>
    <property type="match status" value="1"/>
</dbReference>
<gene>
    <name evidence="1" type="ORF">C8P64_2802</name>
</gene>
<comment type="caution">
    <text evidence="1">The sequence shown here is derived from an EMBL/GenBank/DDBJ whole genome shotgun (WGS) entry which is preliminary data.</text>
</comment>
<evidence type="ECO:0000313" key="2">
    <source>
        <dbReference type="Proteomes" id="UP000244174"/>
    </source>
</evidence>
<sequence length="248" mass="28412">MKNILIALMILSLASCAEKKDALTANEIVDKAIKNAGGERYKNAEIDFVFRNREYKSKREGGKFNLQRKMTDSTGNEIRDILDNNGFQRLVNDTVVEVADSMKVAYGNSVNSVHYFVQLPFGLNAEAANKELIGKDSIAGREYFEVKVTFAENGGGTDHEDEYMYWIDTKNFEVDYLAYNFETNEGGLRFRKAFNHRIIEGIRFVDYENYKYDDLSTPLSELDELFEKRELELLSIIETKDVKVKLGS</sequence>
<proteinExistence type="predicted"/>
<dbReference type="AlphaFoldDB" id="A0A2T6AEX9"/>
<accession>A0A2T6AEX9</accession>